<keyword evidence="1" id="KW-1133">Transmembrane helix</keyword>
<sequence>MDLAETSLDIALIVVCIIVLSSFILCSAVLLIMFRGRRSSRFKVFFYRSWWNEGFINIFILIFFSATMYTRCFTSMVSTFIQLNRFPWWTKFAQITQEHLMYIQCMNVFLTVAGRFCTICLPRSRLTATTERMKSWTILILQISLPTIVVIPLYFLYDFQYGLKGITNPLLLSTIDASYDQVGQFIS</sequence>
<organism evidence="2 3">
    <name type="scientific">Cylicocyclus nassatus</name>
    <name type="common">Nematode worm</name>
    <dbReference type="NCBI Taxonomy" id="53992"/>
    <lineage>
        <taxon>Eukaryota</taxon>
        <taxon>Metazoa</taxon>
        <taxon>Ecdysozoa</taxon>
        <taxon>Nematoda</taxon>
        <taxon>Chromadorea</taxon>
        <taxon>Rhabditida</taxon>
        <taxon>Rhabditina</taxon>
        <taxon>Rhabditomorpha</taxon>
        <taxon>Strongyloidea</taxon>
        <taxon>Strongylidae</taxon>
        <taxon>Cylicocyclus</taxon>
    </lineage>
</organism>
<feature type="transmembrane region" description="Helical" evidence="1">
    <location>
        <begin position="136"/>
        <end position="157"/>
    </location>
</feature>
<protein>
    <submittedName>
        <fullName evidence="2">Uncharacterized protein</fullName>
    </submittedName>
</protein>
<proteinExistence type="predicted"/>
<reference evidence="2" key="1">
    <citation type="submission" date="2023-07" db="EMBL/GenBank/DDBJ databases">
        <authorList>
            <consortium name="CYATHOMIX"/>
        </authorList>
    </citation>
    <scope>NUCLEOTIDE SEQUENCE</scope>
    <source>
        <strain evidence="2">N/A</strain>
    </source>
</reference>
<keyword evidence="1" id="KW-0472">Membrane</keyword>
<feature type="transmembrane region" description="Helical" evidence="1">
    <location>
        <begin position="101"/>
        <end position="124"/>
    </location>
</feature>
<gene>
    <name evidence="2" type="ORF">CYNAS_LOCUS15747</name>
</gene>
<dbReference type="Proteomes" id="UP001176961">
    <property type="component" value="Unassembled WGS sequence"/>
</dbReference>
<evidence type="ECO:0000313" key="2">
    <source>
        <dbReference type="EMBL" id="CAJ0603764.1"/>
    </source>
</evidence>
<dbReference type="Pfam" id="PF10323">
    <property type="entry name" value="7TM_GPCR_Srv"/>
    <property type="match status" value="1"/>
</dbReference>
<name>A0AA36H4Y2_CYLNA</name>
<keyword evidence="1" id="KW-0812">Transmembrane</keyword>
<comment type="caution">
    <text evidence="2">The sequence shown here is derived from an EMBL/GenBank/DDBJ whole genome shotgun (WGS) entry which is preliminary data.</text>
</comment>
<dbReference type="EMBL" id="CATQJL010000305">
    <property type="protein sequence ID" value="CAJ0603764.1"/>
    <property type="molecule type" value="Genomic_DNA"/>
</dbReference>
<keyword evidence="3" id="KW-1185">Reference proteome</keyword>
<accession>A0AA36H4Y2</accession>
<evidence type="ECO:0000313" key="3">
    <source>
        <dbReference type="Proteomes" id="UP001176961"/>
    </source>
</evidence>
<dbReference type="InterPro" id="IPR019426">
    <property type="entry name" value="7TM_GPCR_serpentine_rcpt_Srv"/>
</dbReference>
<evidence type="ECO:0000256" key="1">
    <source>
        <dbReference type="SAM" id="Phobius"/>
    </source>
</evidence>
<feature type="transmembrane region" description="Helical" evidence="1">
    <location>
        <begin position="55"/>
        <end position="81"/>
    </location>
</feature>
<dbReference type="AlphaFoldDB" id="A0AA36H4Y2"/>
<feature type="transmembrane region" description="Helical" evidence="1">
    <location>
        <begin position="12"/>
        <end position="34"/>
    </location>
</feature>